<accession>A0A6A4SD93</accession>
<organism evidence="2 3">
    <name type="scientific">Scophthalmus maximus</name>
    <name type="common">Turbot</name>
    <name type="synonym">Psetta maxima</name>
    <dbReference type="NCBI Taxonomy" id="52904"/>
    <lineage>
        <taxon>Eukaryota</taxon>
        <taxon>Metazoa</taxon>
        <taxon>Chordata</taxon>
        <taxon>Craniata</taxon>
        <taxon>Vertebrata</taxon>
        <taxon>Euteleostomi</taxon>
        <taxon>Actinopterygii</taxon>
        <taxon>Neopterygii</taxon>
        <taxon>Teleostei</taxon>
        <taxon>Neoteleostei</taxon>
        <taxon>Acanthomorphata</taxon>
        <taxon>Carangaria</taxon>
        <taxon>Pleuronectiformes</taxon>
        <taxon>Pleuronectoidei</taxon>
        <taxon>Scophthalmidae</taxon>
        <taxon>Scophthalmus</taxon>
    </lineage>
</organism>
<comment type="caution">
    <text evidence="2">The sequence shown here is derived from an EMBL/GenBank/DDBJ whole genome shotgun (WGS) entry which is preliminary data.</text>
</comment>
<dbReference type="EMBL" id="VEVO01000014">
    <property type="protein sequence ID" value="KAF0031197.1"/>
    <property type="molecule type" value="Genomic_DNA"/>
</dbReference>
<evidence type="ECO:0000313" key="2">
    <source>
        <dbReference type="EMBL" id="KAF0031197.1"/>
    </source>
</evidence>
<reference evidence="2 3" key="1">
    <citation type="submission" date="2019-06" db="EMBL/GenBank/DDBJ databases">
        <title>Draft genomes of female and male turbot (Scophthalmus maximus).</title>
        <authorList>
            <person name="Xu H."/>
            <person name="Xu X.-W."/>
            <person name="Shao C."/>
            <person name="Chen S."/>
        </authorList>
    </citation>
    <scope>NUCLEOTIDE SEQUENCE [LARGE SCALE GENOMIC DNA]</scope>
    <source>
        <strain evidence="2">Ysfricsl-2016a</strain>
        <tissue evidence="2">Blood</tissue>
    </source>
</reference>
<dbReference type="Proteomes" id="UP000438429">
    <property type="component" value="Unassembled WGS sequence"/>
</dbReference>
<evidence type="ECO:0000313" key="3">
    <source>
        <dbReference type="Proteomes" id="UP000438429"/>
    </source>
</evidence>
<gene>
    <name evidence="2" type="ORF">F2P81_015752</name>
</gene>
<dbReference type="AlphaFoldDB" id="A0A6A4SD93"/>
<name>A0A6A4SD93_SCOMX</name>
<feature type="region of interest" description="Disordered" evidence="1">
    <location>
        <begin position="37"/>
        <end position="76"/>
    </location>
</feature>
<evidence type="ECO:0000256" key="1">
    <source>
        <dbReference type="SAM" id="MobiDB-lite"/>
    </source>
</evidence>
<sequence length="76" mass="7875">MTRPPLPSSPPALTLPRLSANFSHVSLSVTRLKLRAADASGRGDSRTGCRGVTCRSPRRQSGVTFHSEGNAAAGGS</sequence>
<proteinExistence type="predicted"/>
<protein>
    <submittedName>
        <fullName evidence="2">Uncharacterized protein</fullName>
    </submittedName>
</protein>